<reference evidence="8 9" key="1">
    <citation type="submission" date="2021-02" db="EMBL/GenBank/DDBJ databases">
        <title>Complete genome of Desulfoluna sp. strain ASN36.</title>
        <authorList>
            <person name="Takahashi A."/>
            <person name="Kojima H."/>
            <person name="Fukui M."/>
        </authorList>
    </citation>
    <scope>NUCLEOTIDE SEQUENCE [LARGE SCALE GENOMIC DNA]</scope>
    <source>
        <strain evidence="8 9">ASN36</strain>
    </source>
</reference>
<evidence type="ECO:0000256" key="3">
    <source>
        <dbReference type="ARBA" id="ARBA00023015"/>
    </source>
</evidence>
<dbReference type="CDD" id="cd00009">
    <property type="entry name" value="AAA"/>
    <property type="match status" value="1"/>
</dbReference>
<keyword evidence="4" id="KW-0238">DNA-binding</keyword>
<proteinExistence type="predicted"/>
<dbReference type="InterPro" id="IPR029016">
    <property type="entry name" value="GAF-like_dom_sf"/>
</dbReference>
<dbReference type="SUPFAM" id="SSF52540">
    <property type="entry name" value="P-loop containing nucleoside triphosphate hydrolases"/>
    <property type="match status" value="1"/>
</dbReference>
<evidence type="ECO:0000256" key="1">
    <source>
        <dbReference type="ARBA" id="ARBA00022741"/>
    </source>
</evidence>
<evidence type="ECO:0000313" key="9">
    <source>
        <dbReference type="Proteomes" id="UP001320148"/>
    </source>
</evidence>
<organism evidence="8 9">
    <name type="scientific">Desulfoluna limicola</name>
    <dbReference type="NCBI Taxonomy" id="2810562"/>
    <lineage>
        <taxon>Bacteria</taxon>
        <taxon>Pseudomonadati</taxon>
        <taxon>Thermodesulfobacteriota</taxon>
        <taxon>Desulfobacteria</taxon>
        <taxon>Desulfobacterales</taxon>
        <taxon>Desulfolunaceae</taxon>
        <taxon>Desulfoluna</taxon>
    </lineage>
</organism>
<keyword evidence="1" id="KW-0547">Nucleotide-binding</keyword>
<protein>
    <submittedName>
        <fullName evidence="8">ATPase AAA</fullName>
    </submittedName>
</protein>
<dbReference type="PROSITE" id="PS00688">
    <property type="entry name" value="SIGMA54_INTERACT_3"/>
    <property type="match status" value="1"/>
</dbReference>
<keyword evidence="9" id="KW-1185">Reference proteome</keyword>
<dbReference type="Gene3D" id="1.10.8.60">
    <property type="match status" value="1"/>
</dbReference>
<dbReference type="PANTHER" id="PTHR32071:SF117">
    <property type="entry name" value="PTS-DEPENDENT DIHYDROXYACETONE KINASE OPERON REGULATORY PROTEIN-RELATED"/>
    <property type="match status" value="1"/>
</dbReference>
<dbReference type="InterPro" id="IPR058031">
    <property type="entry name" value="AAA_lid_NorR"/>
</dbReference>
<dbReference type="Pfam" id="PF00158">
    <property type="entry name" value="Sigma54_activat"/>
    <property type="match status" value="1"/>
</dbReference>
<dbReference type="InterPro" id="IPR009057">
    <property type="entry name" value="Homeodomain-like_sf"/>
</dbReference>
<dbReference type="Gene3D" id="3.40.50.300">
    <property type="entry name" value="P-loop containing nucleotide triphosphate hydrolases"/>
    <property type="match status" value="1"/>
</dbReference>
<dbReference type="Proteomes" id="UP001320148">
    <property type="component" value="Chromosome"/>
</dbReference>
<evidence type="ECO:0000256" key="4">
    <source>
        <dbReference type="ARBA" id="ARBA00023125"/>
    </source>
</evidence>
<evidence type="ECO:0000313" key="8">
    <source>
        <dbReference type="EMBL" id="BCS95281.1"/>
    </source>
</evidence>
<dbReference type="PROSITE" id="PS00676">
    <property type="entry name" value="SIGMA54_INTERACT_2"/>
    <property type="match status" value="1"/>
</dbReference>
<gene>
    <name evidence="8" type="ORF">DSLASN_09130</name>
</gene>
<dbReference type="InterPro" id="IPR025662">
    <property type="entry name" value="Sigma_54_int_dom_ATP-bd_1"/>
</dbReference>
<name>A0ABM7PDZ2_9BACT</name>
<dbReference type="InterPro" id="IPR025944">
    <property type="entry name" value="Sigma_54_int_dom_CS"/>
</dbReference>
<sequence>MDNHRFLEVTRRICGSLDIDEALYDVFLYLKQELPLDAILITIYEMNPRQARIFAMAEETGGFIVDEPISLSETAWKGIGRWLDESRSGTIPWLRNQAHPINREILQIVRTGTPSIQARAIDEFCSITCALKVKRTIIGNLTLAAAGANHYDSSHADIIRQLNEPFAIALSNARRYMDLLRDHQALQRDAQKMVGDTLIGADSGLRNVRQLIEQVAPTTSPVLLLGETGTGKEVVANEIHKFSRRSAGPLIRVNCSAIPENLIDSELFGHEKGAFTGAFETAHGRFERAHEGTLFLDEVGELPPAAQAKLLRVLQSGEFERVGGGRSLRADVRIIAATHRDLASMVREGQFRQDLWYRLNVFPITIPPLRERKQDIPTMVDYFIHQKCEEMNLPHRPAPAPGALEKLADYDWPGNVRELQNIVERALIVSGGSPLEFQGFHTPGMAQTPALPAHEDRVATLDEVTEAHIRTTLEKTRGRIGGKGGTADLLGLHPSTLRSRLKKSGIPYGRTNNTES</sequence>
<dbReference type="Gene3D" id="3.30.450.40">
    <property type="match status" value="1"/>
</dbReference>
<dbReference type="InterPro" id="IPR025943">
    <property type="entry name" value="Sigma_54_int_dom_ATP-bd_2"/>
</dbReference>
<keyword evidence="6" id="KW-0804">Transcription</keyword>
<dbReference type="SUPFAM" id="SSF55781">
    <property type="entry name" value="GAF domain-like"/>
    <property type="match status" value="1"/>
</dbReference>
<dbReference type="Gene3D" id="1.10.10.60">
    <property type="entry name" value="Homeodomain-like"/>
    <property type="match status" value="1"/>
</dbReference>
<dbReference type="EMBL" id="AP024488">
    <property type="protein sequence ID" value="BCS95281.1"/>
    <property type="molecule type" value="Genomic_DNA"/>
</dbReference>
<dbReference type="PROSITE" id="PS00675">
    <property type="entry name" value="SIGMA54_INTERACT_1"/>
    <property type="match status" value="1"/>
</dbReference>
<evidence type="ECO:0000256" key="6">
    <source>
        <dbReference type="ARBA" id="ARBA00023163"/>
    </source>
</evidence>
<feature type="domain" description="Sigma-54 factor interaction" evidence="7">
    <location>
        <begin position="198"/>
        <end position="428"/>
    </location>
</feature>
<evidence type="ECO:0000256" key="5">
    <source>
        <dbReference type="ARBA" id="ARBA00023159"/>
    </source>
</evidence>
<dbReference type="PROSITE" id="PS50045">
    <property type="entry name" value="SIGMA54_INTERACT_4"/>
    <property type="match status" value="1"/>
</dbReference>
<dbReference type="PANTHER" id="PTHR32071">
    <property type="entry name" value="TRANSCRIPTIONAL REGULATORY PROTEIN"/>
    <property type="match status" value="1"/>
</dbReference>
<dbReference type="InterPro" id="IPR003593">
    <property type="entry name" value="AAA+_ATPase"/>
</dbReference>
<dbReference type="InterPro" id="IPR002078">
    <property type="entry name" value="Sigma_54_int"/>
</dbReference>
<keyword evidence="5" id="KW-0010">Activator</keyword>
<keyword evidence="2" id="KW-0067">ATP-binding</keyword>
<evidence type="ECO:0000256" key="2">
    <source>
        <dbReference type="ARBA" id="ARBA00022840"/>
    </source>
</evidence>
<dbReference type="SUPFAM" id="SSF46689">
    <property type="entry name" value="Homeodomain-like"/>
    <property type="match status" value="1"/>
</dbReference>
<keyword evidence="3" id="KW-0805">Transcription regulation</keyword>
<dbReference type="Pfam" id="PF25601">
    <property type="entry name" value="AAA_lid_14"/>
    <property type="match status" value="1"/>
</dbReference>
<accession>A0ABM7PDZ2</accession>
<dbReference type="SMART" id="SM00382">
    <property type="entry name" value="AAA"/>
    <property type="match status" value="1"/>
</dbReference>
<dbReference type="InterPro" id="IPR027417">
    <property type="entry name" value="P-loop_NTPase"/>
</dbReference>
<evidence type="ECO:0000259" key="7">
    <source>
        <dbReference type="PROSITE" id="PS50045"/>
    </source>
</evidence>
<dbReference type="RefSeq" id="WP_236891544.1">
    <property type="nucleotide sequence ID" value="NZ_AP024488.1"/>
</dbReference>